<dbReference type="PANTHER" id="PTHR11706">
    <property type="entry name" value="SOLUTE CARRIER PROTEIN FAMILY 11 MEMBER"/>
    <property type="match status" value="1"/>
</dbReference>
<evidence type="ECO:0000256" key="5">
    <source>
        <dbReference type="SAM" id="Phobius"/>
    </source>
</evidence>
<feature type="transmembrane region" description="Helical" evidence="5">
    <location>
        <begin position="367"/>
        <end position="388"/>
    </location>
</feature>
<evidence type="ECO:0000313" key="6">
    <source>
        <dbReference type="EMBL" id="MTH52846.1"/>
    </source>
</evidence>
<dbReference type="InterPro" id="IPR001046">
    <property type="entry name" value="NRAMP_fam"/>
</dbReference>
<feature type="transmembrane region" description="Helical" evidence="5">
    <location>
        <begin position="36"/>
        <end position="54"/>
    </location>
</feature>
<keyword evidence="2 5" id="KW-0812">Transmembrane</keyword>
<evidence type="ECO:0000256" key="1">
    <source>
        <dbReference type="ARBA" id="ARBA00004141"/>
    </source>
</evidence>
<keyword evidence="7" id="KW-1185">Reference proteome</keyword>
<feature type="transmembrane region" description="Helical" evidence="5">
    <location>
        <begin position="272"/>
        <end position="296"/>
    </location>
</feature>
<dbReference type="GO" id="GO:0005384">
    <property type="term" value="F:manganese ion transmembrane transporter activity"/>
    <property type="evidence" value="ECO:0007669"/>
    <property type="project" value="TreeGrafter"/>
</dbReference>
<dbReference type="RefSeq" id="WP_155111387.1">
    <property type="nucleotide sequence ID" value="NZ_WMIB01000003.1"/>
</dbReference>
<name>A0A7X2V487_9BACI</name>
<dbReference type="GO" id="GO:0034755">
    <property type="term" value="P:iron ion transmembrane transport"/>
    <property type="evidence" value="ECO:0007669"/>
    <property type="project" value="TreeGrafter"/>
</dbReference>
<reference evidence="6 7" key="1">
    <citation type="journal article" date="2017" name="Int. J. Syst. Evol. Microbiol.">
        <title>Bacillus mangrovi sp. nov., isolated from a sediment sample from a mangrove forest.</title>
        <authorList>
            <person name="Gupta V."/>
            <person name="Singh P.K."/>
            <person name="Korpole S."/>
            <person name="Tanuku N.R.S."/>
            <person name="Pinnaka A.K."/>
        </authorList>
    </citation>
    <scope>NUCLEOTIDE SEQUENCE [LARGE SCALE GENOMIC DNA]</scope>
    <source>
        <strain evidence="6 7">KCTC 33872</strain>
    </source>
</reference>
<feature type="transmembrane region" description="Helical" evidence="5">
    <location>
        <begin position="75"/>
        <end position="97"/>
    </location>
</feature>
<dbReference type="PANTHER" id="PTHR11706:SF2">
    <property type="entry name" value="TRANSPORTER PROTEIN"/>
    <property type="match status" value="1"/>
</dbReference>
<evidence type="ECO:0008006" key="8">
    <source>
        <dbReference type="Google" id="ProtNLM"/>
    </source>
</evidence>
<comment type="caution">
    <text evidence="6">The sequence shown here is derived from an EMBL/GenBank/DDBJ whole genome shotgun (WGS) entry which is preliminary data.</text>
</comment>
<keyword evidence="3 5" id="KW-1133">Transmembrane helix</keyword>
<feature type="transmembrane region" description="Helical" evidence="5">
    <location>
        <begin position="308"/>
        <end position="325"/>
    </location>
</feature>
<dbReference type="Pfam" id="PF01566">
    <property type="entry name" value="Nramp"/>
    <property type="match status" value="1"/>
</dbReference>
<feature type="transmembrane region" description="Helical" evidence="5">
    <location>
        <begin position="117"/>
        <end position="135"/>
    </location>
</feature>
<feature type="transmembrane region" description="Helical" evidence="5">
    <location>
        <begin position="181"/>
        <end position="202"/>
    </location>
</feature>
<comment type="subcellular location">
    <subcellularLocation>
        <location evidence="1">Membrane</location>
        <topology evidence="1">Multi-pass membrane protein</topology>
    </subcellularLocation>
</comment>
<organism evidence="6 7">
    <name type="scientific">Metabacillus mangrovi</name>
    <dbReference type="NCBI Taxonomy" id="1491830"/>
    <lineage>
        <taxon>Bacteria</taxon>
        <taxon>Bacillati</taxon>
        <taxon>Bacillota</taxon>
        <taxon>Bacilli</taxon>
        <taxon>Bacillales</taxon>
        <taxon>Bacillaceae</taxon>
        <taxon>Metabacillus</taxon>
    </lineage>
</organism>
<evidence type="ECO:0000256" key="3">
    <source>
        <dbReference type="ARBA" id="ARBA00022989"/>
    </source>
</evidence>
<evidence type="ECO:0000256" key="4">
    <source>
        <dbReference type="ARBA" id="ARBA00023136"/>
    </source>
</evidence>
<feature type="transmembrane region" description="Helical" evidence="5">
    <location>
        <begin position="142"/>
        <end position="161"/>
    </location>
</feature>
<feature type="transmembrane region" description="Helical" evidence="5">
    <location>
        <begin position="331"/>
        <end position="355"/>
    </location>
</feature>
<dbReference type="Proteomes" id="UP000434639">
    <property type="component" value="Unassembled WGS sequence"/>
</dbReference>
<feature type="transmembrane region" description="Helical" evidence="5">
    <location>
        <begin position="223"/>
        <end position="252"/>
    </location>
</feature>
<dbReference type="AlphaFoldDB" id="A0A7X2V487"/>
<dbReference type="OrthoDB" id="141480at2"/>
<gene>
    <name evidence="6" type="ORF">GKZ89_05440</name>
</gene>
<dbReference type="GO" id="GO:0005886">
    <property type="term" value="C:plasma membrane"/>
    <property type="evidence" value="ECO:0007669"/>
    <property type="project" value="TreeGrafter"/>
</dbReference>
<dbReference type="EMBL" id="WMIB01000003">
    <property type="protein sequence ID" value="MTH52846.1"/>
    <property type="molecule type" value="Genomic_DNA"/>
</dbReference>
<sequence>MKESRISILLGAAFLMATSAIGPGFLTQTTFYTEQLAASFGFVILITIILDIGVQLNVWRIIAVSEKRAQDIANMVFPGLGVFVAVLIVFGGLAFNIGNIGGAGLGFNVLFGMDQKLGAILAAAIAIGVFVFKEAGKLMDKFAQLMGILMILLTVYVAFSSQPPIGEAAAKTFSPDGGKDYFIAIVTLVGGTVGGYITFAGGHRLLDAGIKGKHSLPQVNQSAVTGIAAASIMRIFLFLASLGIVAQGLTISKDNPPASVFQHAAGDLGYKFFGVVLLAAAITSVIGAAYTSVSFIQTFSPVIQKYQKATIIAFILISATVFTILGNPVQLLLLAGALNGLILPVTLAVMLVAAYKKTIVGDYKHPLWLTVFGIIIVIVMAYLSIITFSSNVTKLFG</sequence>
<accession>A0A7X2V487</accession>
<evidence type="ECO:0000313" key="7">
    <source>
        <dbReference type="Proteomes" id="UP000434639"/>
    </source>
</evidence>
<proteinExistence type="predicted"/>
<evidence type="ECO:0000256" key="2">
    <source>
        <dbReference type="ARBA" id="ARBA00022692"/>
    </source>
</evidence>
<dbReference type="GO" id="GO:0015086">
    <property type="term" value="F:cadmium ion transmembrane transporter activity"/>
    <property type="evidence" value="ECO:0007669"/>
    <property type="project" value="TreeGrafter"/>
</dbReference>
<protein>
    <recommendedName>
        <fullName evidence="8">Divalent metal cation transporter</fullName>
    </recommendedName>
</protein>
<keyword evidence="4 5" id="KW-0472">Membrane</keyword>